<comment type="caution">
    <text evidence="7">The sequence shown here is derived from an EMBL/GenBank/DDBJ whole genome shotgun (WGS) entry which is preliminary data.</text>
</comment>
<keyword evidence="3" id="KW-0805">Transcription regulation</keyword>
<feature type="domain" description="HTH gntR-type" evidence="6">
    <location>
        <begin position="25"/>
        <end position="93"/>
    </location>
</feature>
<dbReference type="InterPro" id="IPR004839">
    <property type="entry name" value="Aminotransferase_I/II_large"/>
</dbReference>
<keyword evidence="2" id="KW-0663">Pyridoxal phosphate</keyword>
<evidence type="ECO:0000256" key="5">
    <source>
        <dbReference type="ARBA" id="ARBA00023163"/>
    </source>
</evidence>
<dbReference type="Gene3D" id="3.40.640.10">
    <property type="entry name" value="Type I PLP-dependent aspartate aminotransferase-like (Major domain)"/>
    <property type="match status" value="1"/>
</dbReference>
<dbReference type="InterPro" id="IPR036388">
    <property type="entry name" value="WH-like_DNA-bd_sf"/>
</dbReference>
<dbReference type="AlphaFoldDB" id="A0A939EFS5"/>
<dbReference type="GO" id="GO:0003700">
    <property type="term" value="F:DNA-binding transcription factor activity"/>
    <property type="evidence" value="ECO:0007669"/>
    <property type="project" value="InterPro"/>
</dbReference>
<dbReference type="CDD" id="cd00609">
    <property type="entry name" value="AAT_like"/>
    <property type="match status" value="1"/>
</dbReference>
<dbReference type="Proteomes" id="UP000664096">
    <property type="component" value="Unassembled WGS sequence"/>
</dbReference>
<dbReference type="PRINTS" id="PR00035">
    <property type="entry name" value="HTHGNTR"/>
</dbReference>
<dbReference type="PANTHER" id="PTHR46577:SF1">
    <property type="entry name" value="HTH-TYPE TRANSCRIPTIONAL REGULATORY PROTEIN GABR"/>
    <property type="match status" value="1"/>
</dbReference>
<dbReference type="GO" id="GO:0030170">
    <property type="term" value="F:pyridoxal phosphate binding"/>
    <property type="evidence" value="ECO:0007669"/>
    <property type="project" value="InterPro"/>
</dbReference>
<dbReference type="PROSITE" id="PS50949">
    <property type="entry name" value="HTH_GNTR"/>
    <property type="match status" value="1"/>
</dbReference>
<comment type="similarity">
    <text evidence="1">In the C-terminal section; belongs to the class-I pyridoxal-phosphate-dependent aminotransferase family.</text>
</comment>
<dbReference type="GO" id="GO:0003677">
    <property type="term" value="F:DNA binding"/>
    <property type="evidence" value="ECO:0007669"/>
    <property type="project" value="UniProtKB-KW"/>
</dbReference>
<reference evidence="7" key="1">
    <citation type="submission" date="2020-12" db="EMBL/GenBank/DDBJ databases">
        <title>Oil enriched cultivation method for isolating marine PHA-producing bacteria.</title>
        <authorList>
            <person name="Zheng W."/>
            <person name="Yu S."/>
            <person name="Huang Y."/>
        </authorList>
    </citation>
    <scope>NUCLEOTIDE SEQUENCE</scope>
    <source>
        <strain evidence="7">SY-2-12</strain>
    </source>
</reference>
<keyword evidence="4" id="KW-0238">DNA-binding</keyword>
<evidence type="ECO:0000313" key="7">
    <source>
        <dbReference type="EMBL" id="MBN9671662.1"/>
    </source>
</evidence>
<evidence type="ECO:0000259" key="6">
    <source>
        <dbReference type="PROSITE" id="PS50949"/>
    </source>
</evidence>
<dbReference type="GO" id="GO:0008483">
    <property type="term" value="F:transaminase activity"/>
    <property type="evidence" value="ECO:0007669"/>
    <property type="project" value="UniProtKB-KW"/>
</dbReference>
<evidence type="ECO:0000256" key="3">
    <source>
        <dbReference type="ARBA" id="ARBA00023015"/>
    </source>
</evidence>
<protein>
    <submittedName>
        <fullName evidence="7">PLP-dependent aminotransferase family protein</fullName>
    </submittedName>
</protein>
<evidence type="ECO:0000313" key="8">
    <source>
        <dbReference type="Proteomes" id="UP000664096"/>
    </source>
</evidence>
<dbReference type="InterPro" id="IPR015421">
    <property type="entry name" value="PyrdxlP-dep_Trfase_major"/>
</dbReference>
<sequence>MKEPVLAKPPLLAEGIVTVDKMGEIPLPEQIYRAIRDAVRSAVLRPGTKLPSTRRLAAVLDVSRNTVNAAYGLLLAEGIVSVRPGSAPRITEDLPPEGASVSLSGSPAAPLLSRRGETMAANLRGRGWGHRFGAFQPGAPALDCFPYEEWARCLRRAARLERGADLLYRNFAGVPELQKQLAAHLAVERGVHAEPEQILITSSMQSSLTLVSQALADAGDSAWLEEPGYVGARTAFHMAGLSIHPLPVDGEGADIAKMPAAAAAPRLIYVTPSHQFPLGARMPLARRLALLEAARTGGAVILEDDYDSEFLFSGRPVAALFGLAEEGQVIYLSTFSKSLLPGMRVAYCVVPPALVEPLAQAVRNFGCAANVQAQAALASFMDSGGYRKHLKNIRQIYQARGSLLVETLKERLGNSIEVDRPTGNVQLALTFRQPRDDVALALEMHERGFAVSPLSSYYIGSEKRSGLVVGFAGATEKQIAQGVEALGDLLANKRAG</sequence>
<dbReference type="SUPFAM" id="SSF46785">
    <property type="entry name" value="Winged helix' DNA-binding domain"/>
    <property type="match status" value="1"/>
</dbReference>
<evidence type="ECO:0000256" key="2">
    <source>
        <dbReference type="ARBA" id="ARBA00022898"/>
    </source>
</evidence>
<dbReference type="SUPFAM" id="SSF53383">
    <property type="entry name" value="PLP-dependent transferases"/>
    <property type="match status" value="1"/>
</dbReference>
<dbReference type="CDD" id="cd07377">
    <property type="entry name" value="WHTH_GntR"/>
    <property type="match status" value="1"/>
</dbReference>
<proteinExistence type="inferred from homology"/>
<dbReference type="EMBL" id="JAEKJZ010000002">
    <property type="protein sequence ID" value="MBN9671662.1"/>
    <property type="molecule type" value="Genomic_DNA"/>
</dbReference>
<keyword evidence="7" id="KW-0808">Transferase</keyword>
<gene>
    <name evidence="7" type="ORF">JF539_15040</name>
</gene>
<evidence type="ECO:0000256" key="4">
    <source>
        <dbReference type="ARBA" id="ARBA00023125"/>
    </source>
</evidence>
<organism evidence="7 8">
    <name type="scientific">Roseibium aggregatum</name>
    <dbReference type="NCBI Taxonomy" id="187304"/>
    <lineage>
        <taxon>Bacteria</taxon>
        <taxon>Pseudomonadati</taxon>
        <taxon>Pseudomonadota</taxon>
        <taxon>Alphaproteobacteria</taxon>
        <taxon>Hyphomicrobiales</taxon>
        <taxon>Stappiaceae</taxon>
        <taxon>Roseibium</taxon>
    </lineage>
</organism>
<keyword evidence="5" id="KW-0804">Transcription</keyword>
<name>A0A939EFS5_9HYPH</name>
<dbReference type="InterPro" id="IPR000524">
    <property type="entry name" value="Tscrpt_reg_HTH_GntR"/>
</dbReference>
<dbReference type="PANTHER" id="PTHR46577">
    <property type="entry name" value="HTH-TYPE TRANSCRIPTIONAL REGULATORY PROTEIN GABR"/>
    <property type="match status" value="1"/>
</dbReference>
<dbReference type="Pfam" id="PF00392">
    <property type="entry name" value="GntR"/>
    <property type="match status" value="1"/>
</dbReference>
<dbReference type="InterPro" id="IPR036390">
    <property type="entry name" value="WH_DNA-bd_sf"/>
</dbReference>
<evidence type="ECO:0000256" key="1">
    <source>
        <dbReference type="ARBA" id="ARBA00005384"/>
    </source>
</evidence>
<dbReference type="InterPro" id="IPR051446">
    <property type="entry name" value="HTH_trans_reg/aminotransferase"/>
</dbReference>
<accession>A0A939EFS5</accession>
<keyword evidence="7" id="KW-0032">Aminotransferase</keyword>
<dbReference type="SMART" id="SM00345">
    <property type="entry name" value="HTH_GNTR"/>
    <property type="match status" value="1"/>
</dbReference>
<dbReference type="Gene3D" id="1.10.10.10">
    <property type="entry name" value="Winged helix-like DNA-binding domain superfamily/Winged helix DNA-binding domain"/>
    <property type="match status" value="1"/>
</dbReference>
<dbReference type="InterPro" id="IPR015424">
    <property type="entry name" value="PyrdxlP-dep_Trfase"/>
</dbReference>
<dbReference type="Pfam" id="PF00155">
    <property type="entry name" value="Aminotran_1_2"/>
    <property type="match status" value="1"/>
</dbReference>